<keyword evidence="5 13" id="KW-0436">Ligase</keyword>
<name>A0A511R677_9DEIN</name>
<dbReference type="GO" id="GO:0000049">
    <property type="term" value="F:tRNA binding"/>
    <property type="evidence" value="ECO:0007669"/>
    <property type="project" value="InterPro"/>
</dbReference>
<feature type="domain" description="Aminoacyl-transfer RNA synthetases class-II family profile" evidence="15">
    <location>
        <begin position="100"/>
        <end position="362"/>
    </location>
</feature>
<protein>
    <recommendedName>
        <fullName evidence="13">Phenylalanine--tRNA ligase alpha subunit</fullName>
        <ecNumber evidence="13">6.1.1.20</ecNumber>
    </recommendedName>
    <alternativeName>
        <fullName evidence="13">Phenylalanyl-tRNA synthetase alpha subunit</fullName>
        <shortName evidence="13">PheRS</shortName>
    </alternativeName>
</protein>
<dbReference type="OrthoDB" id="9800719at2"/>
<keyword evidence="6 13" id="KW-0479">Metal-binding</keyword>
<dbReference type="GO" id="GO:0006432">
    <property type="term" value="P:phenylalanyl-tRNA aminoacylation"/>
    <property type="evidence" value="ECO:0007669"/>
    <property type="project" value="UniProtKB-UniRule"/>
</dbReference>
<dbReference type="Gene3D" id="3.30.930.10">
    <property type="entry name" value="Bira Bifunctional Protein, Domain 2"/>
    <property type="match status" value="1"/>
</dbReference>
<organism evidence="16 17">
    <name type="scientific">Meiothermus hypogaeus NBRC 106114</name>
    <dbReference type="NCBI Taxonomy" id="1227553"/>
    <lineage>
        <taxon>Bacteria</taxon>
        <taxon>Thermotogati</taxon>
        <taxon>Deinococcota</taxon>
        <taxon>Deinococci</taxon>
        <taxon>Thermales</taxon>
        <taxon>Thermaceae</taxon>
        <taxon>Meiothermus</taxon>
    </lineage>
</organism>
<evidence type="ECO:0000256" key="8">
    <source>
        <dbReference type="ARBA" id="ARBA00022840"/>
    </source>
</evidence>
<dbReference type="Pfam" id="PF02912">
    <property type="entry name" value="Phe_tRNA-synt_N"/>
    <property type="match status" value="1"/>
</dbReference>
<evidence type="ECO:0000259" key="15">
    <source>
        <dbReference type="PROSITE" id="PS50862"/>
    </source>
</evidence>
<evidence type="ECO:0000256" key="1">
    <source>
        <dbReference type="ARBA" id="ARBA00004496"/>
    </source>
</evidence>
<evidence type="ECO:0000313" key="17">
    <source>
        <dbReference type="Proteomes" id="UP000321197"/>
    </source>
</evidence>
<evidence type="ECO:0000256" key="9">
    <source>
        <dbReference type="ARBA" id="ARBA00022842"/>
    </source>
</evidence>
<dbReference type="SUPFAM" id="SSF55681">
    <property type="entry name" value="Class II aaRS and biotin synthetases"/>
    <property type="match status" value="1"/>
</dbReference>
<dbReference type="InterPro" id="IPR002319">
    <property type="entry name" value="Phenylalanyl-tRNA_Synthase"/>
</dbReference>
<dbReference type="HAMAP" id="MF_00281">
    <property type="entry name" value="Phe_tRNA_synth_alpha1"/>
    <property type="match status" value="1"/>
</dbReference>
<dbReference type="GO" id="GO:0000287">
    <property type="term" value="F:magnesium ion binding"/>
    <property type="evidence" value="ECO:0007669"/>
    <property type="project" value="UniProtKB-UniRule"/>
</dbReference>
<dbReference type="CDD" id="cd00496">
    <property type="entry name" value="PheRS_alpha_core"/>
    <property type="match status" value="1"/>
</dbReference>
<evidence type="ECO:0000256" key="6">
    <source>
        <dbReference type="ARBA" id="ARBA00022723"/>
    </source>
</evidence>
<evidence type="ECO:0000256" key="5">
    <source>
        <dbReference type="ARBA" id="ARBA00022598"/>
    </source>
</evidence>
<evidence type="ECO:0000256" key="10">
    <source>
        <dbReference type="ARBA" id="ARBA00022917"/>
    </source>
</evidence>
<evidence type="ECO:0000256" key="4">
    <source>
        <dbReference type="ARBA" id="ARBA00022490"/>
    </source>
</evidence>
<comment type="subcellular location">
    <subcellularLocation>
        <location evidence="1 13">Cytoplasm</location>
    </subcellularLocation>
</comment>
<evidence type="ECO:0000256" key="14">
    <source>
        <dbReference type="SAM" id="Coils"/>
    </source>
</evidence>
<reference evidence="16 17" key="1">
    <citation type="submission" date="2019-07" db="EMBL/GenBank/DDBJ databases">
        <title>Whole genome shotgun sequence of Meiothermus hypogaeus NBRC 106114.</title>
        <authorList>
            <person name="Hosoyama A."/>
            <person name="Uohara A."/>
            <person name="Ohji S."/>
            <person name="Ichikawa N."/>
        </authorList>
    </citation>
    <scope>NUCLEOTIDE SEQUENCE [LARGE SCALE GENOMIC DNA]</scope>
    <source>
        <strain evidence="16 17">NBRC 106114</strain>
    </source>
</reference>
<dbReference type="InterPro" id="IPR022911">
    <property type="entry name" value="Phe_tRNA_ligase_alpha1_bac"/>
</dbReference>
<sequence length="366" mass="41536">MNIEAALDEIGKASTLEHLQGLKVKYLGKNGLVTQEMKTLGQLSPEERREKGRVLNEWKKILESALEAREAQLKEMALQARLLQESIDVSLPGYAFPSGGLHITSLILQELVGIFRKQGFGVVEGPEVESEFFNFDAINMPEWHPARDMQDTFWVELNRRSANTRAEEEGSEGAFTIRGPFGEDVTGLGGAVLRTHTSGMQIRYMIQHTPPFRIVVPGRVFRYEQTDASHEAMFHQLEGLVVGPNITMADLKGAISELARGLFGEEGKARFQPTYFPFVEPGVQFAMWWPERQKWLELGGAGMVHPYLFKAVDDYRERQGLPRAYEGMTGWAFGMGVERLALLRYGIPDIRYFYQNRLSFLRQFRG</sequence>
<dbReference type="GO" id="GO:0005737">
    <property type="term" value="C:cytoplasm"/>
    <property type="evidence" value="ECO:0007669"/>
    <property type="project" value="UniProtKB-SubCell"/>
</dbReference>
<dbReference type="InterPro" id="IPR004188">
    <property type="entry name" value="Phe-tRNA_ligase_II_N"/>
</dbReference>
<keyword evidence="7 13" id="KW-0547">Nucleotide-binding</keyword>
<dbReference type="Proteomes" id="UP000321197">
    <property type="component" value="Unassembled WGS sequence"/>
</dbReference>
<evidence type="ECO:0000256" key="2">
    <source>
        <dbReference type="ARBA" id="ARBA00010207"/>
    </source>
</evidence>
<keyword evidence="10 13" id="KW-0648">Protein biosynthesis</keyword>
<accession>A0A511R677</accession>
<dbReference type="SUPFAM" id="SSF46589">
    <property type="entry name" value="tRNA-binding arm"/>
    <property type="match status" value="1"/>
</dbReference>
<keyword evidence="11 13" id="KW-0030">Aminoacyl-tRNA synthetase</keyword>
<keyword evidence="8 13" id="KW-0067">ATP-binding</keyword>
<comment type="catalytic activity">
    <reaction evidence="12 13">
        <text>tRNA(Phe) + L-phenylalanine + ATP = L-phenylalanyl-tRNA(Phe) + AMP + diphosphate + H(+)</text>
        <dbReference type="Rhea" id="RHEA:19413"/>
        <dbReference type="Rhea" id="RHEA-COMP:9668"/>
        <dbReference type="Rhea" id="RHEA-COMP:9699"/>
        <dbReference type="ChEBI" id="CHEBI:15378"/>
        <dbReference type="ChEBI" id="CHEBI:30616"/>
        <dbReference type="ChEBI" id="CHEBI:33019"/>
        <dbReference type="ChEBI" id="CHEBI:58095"/>
        <dbReference type="ChEBI" id="CHEBI:78442"/>
        <dbReference type="ChEBI" id="CHEBI:78531"/>
        <dbReference type="ChEBI" id="CHEBI:456215"/>
        <dbReference type="EC" id="6.1.1.20"/>
    </reaction>
</comment>
<comment type="similarity">
    <text evidence="2 13">Belongs to the class-II aminoacyl-tRNA synthetase family. Phe-tRNA synthetase alpha subunit type 1 subfamily.</text>
</comment>
<dbReference type="NCBIfam" id="TIGR00468">
    <property type="entry name" value="pheS"/>
    <property type="match status" value="1"/>
</dbReference>
<dbReference type="PROSITE" id="PS50862">
    <property type="entry name" value="AA_TRNA_LIGASE_II"/>
    <property type="match status" value="1"/>
</dbReference>
<feature type="binding site" evidence="13">
    <location>
        <position position="280"/>
    </location>
    <ligand>
        <name>Mg(2+)</name>
        <dbReference type="ChEBI" id="CHEBI:18420"/>
        <note>shared with beta subunit</note>
    </ligand>
</feature>
<dbReference type="InterPro" id="IPR045864">
    <property type="entry name" value="aa-tRNA-synth_II/BPL/LPL"/>
</dbReference>
<comment type="subunit">
    <text evidence="3 13">Tetramer of two alpha and two beta subunits.</text>
</comment>
<dbReference type="GO" id="GO:0005524">
    <property type="term" value="F:ATP binding"/>
    <property type="evidence" value="ECO:0007669"/>
    <property type="project" value="UniProtKB-UniRule"/>
</dbReference>
<dbReference type="GO" id="GO:0004826">
    <property type="term" value="F:phenylalanine-tRNA ligase activity"/>
    <property type="evidence" value="ECO:0007669"/>
    <property type="project" value="UniProtKB-UniRule"/>
</dbReference>
<keyword evidence="9 13" id="KW-0460">Magnesium</keyword>
<dbReference type="RefSeq" id="WP_119341860.1">
    <property type="nucleotide sequence ID" value="NZ_BJXL01000172.1"/>
</dbReference>
<dbReference type="EC" id="6.1.1.20" evidence="13"/>
<dbReference type="InterPro" id="IPR010978">
    <property type="entry name" value="tRNA-bd_arm"/>
</dbReference>
<feature type="coiled-coil region" evidence="14">
    <location>
        <begin position="55"/>
        <end position="86"/>
    </location>
</feature>
<keyword evidence="4 13" id="KW-0963">Cytoplasm</keyword>
<dbReference type="AlphaFoldDB" id="A0A511R677"/>
<gene>
    <name evidence="13 16" type="primary">pheS</name>
    <name evidence="16" type="ORF">MHY01S_32610</name>
</gene>
<evidence type="ECO:0000256" key="3">
    <source>
        <dbReference type="ARBA" id="ARBA00011209"/>
    </source>
</evidence>
<comment type="caution">
    <text evidence="16">The sequence shown here is derived from an EMBL/GenBank/DDBJ whole genome shotgun (WGS) entry which is preliminary data.</text>
</comment>
<evidence type="ECO:0000256" key="11">
    <source>
        <dbReference type="ARBA" id="ARBA00023146"/>
    </source>
</evidence>
<evidence type="ECO:0000313" key="16">
    <source>
        <dbReference type="EMBL" id="GEM85095.1"/>
    </source>
</evidence>
<dbReference type="EMBL" id="BJXL01000172">
    <property type="protein sequence ID" value="GEM85095.1"/>
    <property type="molecule type" value="Genomic_DNA"/>
</dbReference>
<comment type="cofactor">
    <cofactor evidence="13">
        <name>Mg(2+)</name>
        <dbReference type="ChEBI" id="CHEBI:18420"/>
    </cofactor>
    <text evidence="13">Binds 2 magnesium ions per tetramer.</text>
</comment>
<evidence type="ECO:0000256" key="12">
    <source>
        <dbReference type="ARBA" id="ARBA00049255"/>
    </source>
</evidence>
<dbReference type="PANTHER" id="PTHR11538:SF41">
    <property type="entry name" value="PHENYLALANINE--TRNA LIGASE, MITOCHONDRIAL"/>
    <property type="match status" value="1"/>
</dbReference>
<dbReference type="InterPro" id="IPR004529">
    <property type="entry name" value="Phe-tRNA-synth_IIc_asu"/>
</dbReference>
<evidence type="ECO:0000256" key="7">
    <source>
        <dbReference type="ARBA" id="ARBA00022741"/>
    </source>
</evidence>
<keyword evidence="14" id="KW-0175">Coiled coil</keyword>
<dbReference type="Pfam" id="PF01409">
    <property type="entry name" value="tRNA-synt_2d"/>
    <property type="match status" value="1"/>
</dbReference>
<proteinExistence type="inferred from homology"/>
<dbReference type="InterPro" id="IPR006195">
    <property type="entry name" value="aa-tRNA-synth_II"/>
</dbReference>
<dbReference type="PANTHER" id="PTHR11538">
    <property type="entry name" value="PHENYLALANYL-TRNA SYNTHETASE"/>
    <property type="match status" value="1"/>
</dbReference>
<evidence type="ECO:0000256" key="13">
    <source>
        <dbReference type="HAMAP-Rule" id="MF_00281"/>
    </source>
</evidence>